<dbReference type="RefSeq" id="YP_010841114.1">
    <property type="nucleotide sequence ID" value="NC_079139.1"/>
</dbReference>
<organism evidence="1 2">
    <name type="scientific">Cotonvirus japonicus</name>
    <dbReference type="NCBI Taxonomy" id="2811091"/>
    <lineage>
        <taxon>Viruses</taxon>
        <taxon>Varidnaviria</taxon>
        <taxon>Bamfordvirae</taxon>
        <taxon>Nucleocytoviricota</taxon>
        <taxon>Megaviricetes</taxon>
        <taxon>Imitervirales</taxon>
        <taxon>Mimiviridae</taxon>
        <taxon>Megamimivirinae</taxon>
        <taxon>Cotonvirus</taxon>
        <taxon>Cotonvirus japonicum</taxon>
    </lineage>
</organism>
<proteinExistence type="predicted"/>
<dbReference type="SUPFAM" id="SSF48403">
    <property type="entry name" value="Ankyrin repeat"/>
    <property type="match status" value="1"/>
</dbReference>
<dbReference type="Gene3D" id="1.25.40.20">
    <property type="entry name" value="Ankyrin repeat-containing domain"/>
    <property type="match status" value="1"/>
</dbReference>
<evidence type="ECO:0000313" key="1">
    <source>
        <dbReference type="EMBL" id="BCS82506.1"/>
    </source>
</evidence>
<evidence type="ECO:0000313" key="2">
    <source>
        <dbReference type="Proteomes" id="UP001321479"/>
    </source>
</evidence>
<dbReference type="InterPro" id="IPR002110">
    <property type="entry name" value="Ankyrin_rpt"/>
</dbReference>
<sequence length="231" mass="26631">MTNSLIKSKSNGHLKMRFLDEIFQNNDVITFQNLFMSELQDADICNIACFCCDNDNPDLHNIFLDALKKMHPDVIPRGLNPCLSKVNHKLLQCIIDHEFDHDQYSKLFLRACLYLDIKSLELLLNCGVDINYENSSAFFNVCMSGNVHVCKFLLDNGLTIDYNNPNIINGFKVVIINRDLDLTEFLSNYGFDFSFFNNLNELKDTRDQKFIDILMTHGVEIINIIGLLVLY</sequence>
<dbReference type="Proteomes" id="UP001321479">
    <property type="component" value="Segment"/>
</dbReference>
<keyword evidence="2" id="KW-1185">Reference proteome</keyword>
<reference evidence="1 2" key="1">
    <citation type="submission" date="2021-02" db="EMBL/GenBank/DDBJ databases">
        <title>Cotonvirus japonicus, which uses Golgi apparatus of host cells for its virion factory, phylogenetically links tailed tupanvirus and icosahedral mimivirus.</title>
        <authorList>
            <person name="Takahashi H."/>
            <person name="Fukaya S."/>
            <person name="Song C."/>
            <person name="Murata K."/>
            <person name="Takemura M."/>
        </authorList>
    </citation>
    <scope>NUCLEOTIDE SEQUENCE [LARGE SCALE GENOMIC DNA]</scope>
</reference>
<dbReference type="SMART" id="SM00248">
    <property type="entry name" value="ANK"/>
    <property type="match status" value="2"/>
</dbReference>
<dbReference type="InterPro" id="IPR036770">
    <property type="entry name" value="Ankyrin_rpt-contain_sf"/>
</dbReference>
<accession>A0ABM7NQX8</accession>
<dbReference type="GeneID" id="80557711"/>
<dbReference type="EMBL" id="AP024483">
    <property type="protein sequence ID" value="BCS82506.1"/>
    <property type="molecule type" value="Genomic_DNA"/>
</dbReference>
<name>A0ABM7NQX8_9VIRU</name>
<protein>
    <submittedName>
        <fullName evidence="1">Ankyrin repeat protein</fullName>
    </submittedName>
</protein>